<feature type="compositionally biased region" description="Basic and acidic residues" evidence="6">
    <location>
        <begin position="173"/>
        <end position="190"/>
    </location>
</feature>
<comment type="subcellular location">
    <subcellularLocation>
        <location evidence="1">Membrane</location>
        <topology evidence="1">Multi-pass membrane protein</topology>
    </subcellularLocation>
</comment>
<dbReference type="EMBL" id="CAXLJM020000015">
    <property type="protein sequence ID" value="CAL8082123.1"/>
    <property type="molecule type" value="Genomic_DNA"/>
</dbReference>
<evidence type="ECO:0000256" key="6">
    <source>
        <dbReference type="SAM" id="MobiDB-lite"/>
    </source>
</evidence>
<dbReference type="PANTHER" id="PTHR16950">
    <property type="entry name" value="ZINC TRANSPORTER SLC39A7 HISTIDINE-RICH MEMBRANE PROTEIN KE4"/>
    <property type="match status" value="1"/>
</dbReference>
<evidence type="ECO:0000256" key="4">
    <source>
        <dbReference type="ARBA" id="ARBA00023136"/>
    </source>
</evidence>
<gene>
    <name evidence="8" type="ORF">ODALV1_LOCUS5124</name>
</gene>
<evidence type="ECO:0000256" key="7">
    <source>
        <dbReference type="SAM" id="Phobius"/>
    </source>
</evidence>
<protein>
    <recommendedName>
        <fullName evidence="10">Zinc transporter ZIP13</fullName>
    </recommendedName>
</protein>
<evidence type="ECO:0000256" key="1">
    <source>
        <dbReference type="ARBA" id="ARBA00004141"/>
    </source>
</evidence>
<evidence type="ECO:0000313" key="9">
    <source>
        <dbReference type="Proteomes" id="UP001642540"/>
    </source>
</evidence>
<accession>A0ABP1PY86</accession>
<feature type="compositionally biased region" description="Polar residues" evidence="6">
    <location>
        <begin position="156"/>
        <end position="172"/>
    </location>
</feature>
<name>A0ABP1PY86_9HEXA</name>
<keyword evidence="9" id="KW-1185">Reference proteome</keyword>
<dbReference type="Pfam" id="PF02535">
    <property type="entry name" value="Zip"/>
    <property type="match status" value="1"/>
</dbReference>
<feature type="transmembrane region" description="Helical" evidence="7">
    <location>
        <begin position="50"/>
        <end position="71"/>
    </location>
</feature>
<evidence type="ECO:0008006" key="10">
    <source>
        <dbReference type="Google" id="ProtNLM"/>
    </source>
</evidence>
<keyword evidence="4 7" id="KW-0472">Membrane</keyword>
<comment type="caution">
    <text evidence="8">The sequence shown here is derived from an EMBL/GenBank/DDBJ whole genome shotgun (WGS) entry which is preliminary data.</text>
</comment>
<evidence type="ECO:0000256" key="5">
    <source>
        <dbReference type="ARBA" id="ARBA00038485"/>
    </source>
</evidence>
<feature type="region of interest" description="Disordered" evidence="6">
    <location>
        <begin position="155"/>
        <end position="190"/>
    </location>
</feature>
<evidence type="ECO:0000256" key="3">
    <source>
        <dbReference type="ARBA" id="ARBA00022989"/>
    </source>
</evidence>
<dbReference type="PANTHER" id="PTHR16950:SF16">
    <property type="entry name" value="ZINC TRANSPORTER ZIP13"/>
    <property type="match status" value="1"/>
</dbReference>
<evidence type="ECO:0000256" key="2">
    <source>
        <dbReference type="ARBA" id="ARBA00022692"/>
    </source>
</evidence>
<keyword evidence="3 7" id="KW-1133">Transmembrane helix</keyword>
<feature type="transmembrane region" description="Helical" evidence="7">
    <location>
        <begin position="133"/>
        <end position="152"/>
    </location>
</feature>
<reference evidence="8 9" key="1">
    <citation type="submission" date="2024-08" db="EMBL/GenBank/DDBJ databases">
        <authorList>
            <person name="Cucini C."/>
            <person name="Frati F."/>
        </authorList>
    </citation>
    <scope>NUCLEOTIDE SEQUENCE [LARGE SCALE GENOMIC DNA]</scope>
</reference>
<keyword evidence="2 7" id="KW-0812">Transmembrane</keyword>
<evidence type="ECO:0000313" key="8">
    <source>
        <dbReference type="EMBL" id="CAL8082123.1"/>
    </source>
</evidence>
<dbReference type="Proteomes" id="UP001642540">
    <property type="component" value="Unassembled WGS sequence"/>
</dbReference>
<proteinExistence type="inferred from homology"/>
<comment type="similarity">
    <text evidence="5">Belongs to the ZIP transporter (TC 2.A.5) family. KE4/Catsup subfamily.</text>
</comment>
<organism evidence="8 9">
    <name type="scientific">Orchesella dallaii</name>
    <dbReference type="NCBI Taxonomy" id="48710"/>
    <lineage>
        <taxon>Eukaryota</taxon>
        <taxon>Metazoa</taxon>
        <taxon>Ecdysozoa</taxon>
        <taxon>Arthropoda</taxon>
        <taxon>Hexapoda</taxon>
        <taxon>Collembola</taxon>
        <taxon>Entomobryomorpha</taxon>
        <taxon>Entomobryoidea</taxon>
        <taxon>Orchesellidae</taxon>
        <taxon>Orchesellinae</taxon>
        <taxon>Orchesella</taxon>
    </lineage>
</organism>
<sequence length="190" mass="21016">MAYPMEQDIYSNLTSYYYWPSFLNNASNYTAYDVVVNDVVGAISHDYQKWVFSITGCLLVGLSGIFPLLIFPNGDCSSLSKNSSGSGVGLTQLRRLLNFAVGSLLGDVFLHLLPEAWNQARESGSSKHDSLMFLGFWVLIGLVSFVICEKLVSGESEPSQDTPDSSNNNVSKISKDYSSEQVESNKHVRY</sequence>
<dbReference type="InterPro" id="IPR003689">
    <property type="entry name" value="ZIP"/>
</dbReference>